<gene>
    <name evidence="1" type="ORF">GIB67_022554</name>
</gene>
<dbReference type="AlphaFoldDB" id="A0A7J7L7H9"/>
<accession>A0A7J7L7H9</accession>
<name>A0A7J7L7H9_9MAGN</name>
<feature type="non-terminal residue" evidence="1">
    <location>
        <position position="59"/>
    </location>
</feature>
<keyword evidence="2" id="KW-1185">Reference proteome</keyword>
<proteinExistence type="predicted"/>
<reference evidence="1 2" key="1">
    <citation type="journal article" date="2020" name="IScience">
        <title>Genome Sequencing of the Endangered Kingdonia uniflora (Circaeasteraceae, Ranunculales) Reveals Potential Mechanisms of Evolutionary Specialization.</title>
        <authorList>
            <person name="Sun Y."/>
            <person name="Deng T."/>
            <person name="Zhang A."/>
            <person name="Moore M.J."/>
            <person name="Landis J.B."/>
            <person name="Lin N."/>
            <person name="Zhang H."/>
            <person name="Zhang X."/>
            <person name="Huang J."/>
            <person name="Zhang X."/>
            <person name="Sun H."/>
            <person name="Wang H."/>
        </authorList>
    </citation>
    <scope>NUCLEOTIDE SEQUENCE [LARGE SCALE GENOMIC DNA]</scope>
    <source>
        <strain evidence="1">TB1705</strain>
        <tissue evidence="1">Leaf</tissue>
    </source>
</reference>
<comment type="caution">
    <text evidence="1">The sequence shown here is derived from an EMBL/GenBank/DDBJ whole genome shotgun (WGS) entry which is preliminary data.</text>
</comment>
<protein>
    <submittedName>
        <fullName evidence="1">Uncharacterized protein</fullName>
    </submittedName>
</protein>
<dbReference type="Proteomes" id="UP000541444">
    <property type="component" value="Unassembled WGS sequence"/>
</dbReference>
<dbReference type="EMBL" id="JACGCM010002569">
    <property type="protein sequence ID" value="KAF6138520.1"/>
    <property type="molecule type" value="Genomic_DNA"/>
</dbReference>
<evidence type="ECO:0000313" key="2">
    <source>
        <dbReference type="Proteomes" id="UP000541444"/>
    </source>
</evidence>
<evidence type="ECO:0000313" key="1">
    <source>
        <dbReference type="EMBL" id="KAF6138520.1"/>
    </source>
</evidence>
<organism evidence="1 2">
    <name type="scientific">Kingdonia uniflora</name>
    <dbReference type="NCBI Taxonomy" id="39325"/>
    <lineage>
        <taxon>Eukaryota</taxon>
        <taxon>Viridiplantae</taxon>
        <taxon>Streptophyta</taxon>
        <taxon>Embryophyta</taxon>
        <taxon>Tracheophyta</taxon>
        <taxon>Spermatophyta</taxon>
        <taxon>Magnoliopsida</taxon>
        <taxon>Ranunculales</taxon>
        <taxon>Circaeasteraceae</taxon>
        <taxon>Kingdonia</taxon>
    </lineage>
</organism>
<sequence>LSEGVATTALRNTSRRNRSHDKQVVYFSSFQQRTRVMHSNNDYHLKLSTKGLWMPIEEN</sequence>